<evidence type="ECO:0000256" key="5">
    <source>
        <dbReference type="ARBA" id="ARBA00023306"/>
    </source>
</evidence>
<keyword evidence="7" id="KW-0648">Protein biosynthesis</keyword>
<evidence type="ECO:0000256" key="6">
    <source>
        <dbReference type="SAM" id="MobiDB-lite"/>
    </source>
</evidence>
<evidence type="ECO:0000256" key="2">
    <source>
        <dbReference type="ARBA" id="ARBA00010727"/>
    </source>
</evidence>
<evidence type="ECO:0000256" key="4">
    <source>
        <dbReference type="ARBA" id="ARBA00023242"/>
    </source>
</evidence>
<accession>A0A9W8A4H4</accession>
<keyword evidence="5" id="KW-0131">Cell cycle</keyword>
<dbReference type="Pfam" id="PF02724">
    <property type="entry name" value="CDC45"/>
    <property type="match status" value="1"/>
</dbReference>
<sequence length="463" mass="50687">MVYITPEQYDEAYAKIVNESIGRTNSILILVAADPDALCSLKILLSLLRNDSVTYNMVPVSGYADLVRINRTWFRPDVPGAAPGAPPAPLASLLLPYPDLRSVICLNCGATADLADLFQLPPDVTLYVMDSHRPFHLRNLYGNPQVVIFDDGETDESLQIVRQAFERLERLENGEESGSVGSGSKRPRSLVNDVDNDDDGEGLTMSLVHRAGDGNGDDQDPTQPSLPPARRRRTGMDTDVSVDADASFDHANDDDDNGPDGNSSDQDPDGINQLPKRACRLIIAEHYQRGQYYGQATAVTLYILALQLSRETTDMLWFAIVGLTHQFLLDHIDEEDYWGQVQIYTDEVERLFPTVVAGAGDGESGNLNGNGGGIGEYGDVNEAAKKGDGSGDTMDRTHPGGLATAVVDPHPDVTAVDPMTTGDAVPRNMPVKRVTQPHGICYSEEFKFMLLRHWSLYESMQYS</sequence>
<dbReference type="GO" id="GO:0003682">
    <property type="term" value="F:chromatin binding"/>
    <property type="evidence" value="ECO:0007669"/>
    <property type="project" value="TreeGrafter"/>
</dbReference>
<evidence type="ECO:0000313" key="7">
    <source>
        <dbReference type="EMBL" id="KAJ1919382.1"/>
    </source>
</evidence>
<dbReference type="GO" id="GO:0003743">
    <property type="term" value="F:translation initiation factor activity"/>
    <property type="evidence" value="ECO:0007669"/>
    <property type="project" value="UniProtKB-KW"/>
</dbReference>
<dbReference type="PANTHER" id="PTHR10507">
    <property type="entry name" value="CDC45-RELATED PROTEIN"/>
    <property type="match status" value="1"/>
</dbReference>
<keyword evidence="8" id="KW-1185">Reference proteome</keyword>
<dbReference type="Proteomes" id="UP001150569">
    <property type="component" value="Unassembled WGS sequence"/>
</dbReference>
<comment type="subcellular location">
    <subcellularLocation>
        <location evidence="1">Nucleus</location>
    </subcellularLocation>
</comment>
<dbReference type="EMBL" id="JANBPT010000474">
    <property type="protein sequence ID" value="KAJ1919382.1"/>
    <property type="molecule type" value="Genomic_DNA"/>
</dbReference>
<organism evidence="7 8">
    <name type="scientific">Tieghemiomyces parasiticus</name>
    <dbReference type="NCBI Taxonomy" id="78921"/>
    <lineage>
        <taxon>Eukaryota</taxon>
        <taxon>Fungi</taxon>
        <taxon>Fungi incertae sedis</taxon>
        <taxon>Zoopagomycota</taxon>
        <taxon>Kickxellomycotina</taxon>
        <taxon>Dimargaritomycetes</taxon>
        <taxon>Dimargaritales</taxon>
        <taxon>Dimargaritaceae</taxon>
        <taxon>Tieghemiomyces</taxon>
    </lineage>
</organism>
<dbReference type="InterPro" id="IPR003874">
    <property type="entry name" value="CDC45"/>
</dbReference>
<dbReference type="AlphaFoldDB" id="A0A9W8A4H4"/>
<reference evidence="7" key="1">
    <citation type="submission" date="2022-07" db="EMBL/GenBank/DDBJ databases">
        <title>Phylogenomic reconstructions and comparative analyses of Kickxellomycotina fungi.</title>
        <authorList>
            <person name="Reynolds N.K."/>
            <person name="Stajich J.E."/>
            <person name="Barry K."/>
            <person name="Grigoriev I.V."/>
            <person name="Crous P."/>
            <person name="Smith M.E."/>
        </authorList>
    </citation>
    <scope>NUCLEOTIDE SEQUENCE</scope>
    <source>
        <strain evidence="7">RSA 861</strain>
    </source>
</reference>
<dbReference type="GO" id="GO:0006270">
    <property type="term" value="P:DNA replication initiation"/>
    <property type="evidence" value="ECO:0007669"/>
    <property type="project" value="InterPro"/>
</dbReference>
<dbReference type="OrthoDB" id="10258882at2759"/>
<comment type="similarity">
    <text evidence="2">Belongs to the CDC45 family.</text>
</comment>
<dbReference type="GO" id="GO:0003697">
    <property type="term" value="F:single-stranded DNA binding"/>
    <property type="evidence" value="ECO:0007669"/>
    <property type="project" value="TreeGrafter"/>
</dbReference>
<name>A0A9W8A4H4_9FUNG</name>
<dbReference type="GO" id="GO:0003688">
    <property type="term" value="F:DNA replication origin binding"/>
    <property type="evidence" value="ECO:0007669"/>
    <property type="project" value="TreeGrafter"/>
</dbReference>
<dbReference type="PANTHER" id="PTHR10507:SF0">
    <property type="entry name" value="CELL DIVISION CONTROL PROTEIN 45 HOMOLOG"/>
    <property type="match status" value="1"/>
</dbReference>
<feature type="region of interest" description="Disordered" evidence="6">
    <location>
        <begin position="172"/>
        <end position="272"/>
    </location>
</feature>
<keyword evidence="4" id="KW-0539">Nucleus</keyword>
<evidence type="ECO:0000256" key="3">
    <source>
        <dbReference type="ARBA" id="ARBA00022705"/>
    </source>
</evidence>
<keyword evidence="3" id="KW-0235">DNA replication</keyword>
<dbReference type="GO" id="GO:0031261">
    <property type="term" value="C:DNA replication preinitiation complex"/>
    <property type="evidence" value="ECO:0007669"/>
    <property type="project" value="TreeGrafter"/>
</dbReference>
<evidence type="ECO:0000313" key="8">
    <source>
        <dbReference type="Proteomes" id="UP001150569"/>
    </source>
</evidence>
<feature type="non-terminal residue" evidence="7">
    <location>
        <position position="463"/>
    </location>
</feature>
<protein>
    <submittedName>
        <fullName evidence="7">DNA replication initiation factor cdc45</fullName>
    </submittedName>
</protein>
<gene>
    <name evidence="7" type="primary">CDC45_1</name>
    <name evidence="7" type="ORF">IWQ60_007264</name>
</gene>
<dbReference type="GO" id="GO:0000727">
    <property type="term" value="P:double-strand break repair via break-induced replication"/>
    <property type="evidence" value="ECO:0007669"/>
    <property type="project" value="TreeGrafter"/>
</dbReference>
<evidence type="ECO:0000256" key="1">
    <source>
        <dbReference type="ARBA" id="ARBA00004123"/>
    </source>
</evidence>
<keyword evidence="7" id="KW-0396">Initiation factor</keyword>
<proteinExistence type="inferred from homology"/>
<comment type="caution">
    <text evidence="7">The sequence shown here is derived from an EMBL/GenBank/DDBJ whole genome shotgun (WGS) entry which is preliminary data.</text>
</comment>
<dbReference type="GO" id="GO:1902977">
    <property type="term" value="P:mitotic DNA replication preinitiation complex assembly"/>
    <property type="evidence" value="ECO:0007669"/>
    <property type="project" value="TreeGrafter"/>
</dbReference>